<feature type="compositionally biased region" description="Polar residues" evidence="1">
    <location>
        <begin position="601"/>
        <end position="625"/>
    </location>
</feature>
<proteinExistence type="predicted"/>
<gene>
    <name evidence="3" type="ORF">TRIREDRAFT_55855</name>
</gene>
<feature type="transmembrane region" description="Helical" evidence="2">
    <location>
        <begin position="116"/>
        <end position="136"/>
    </location>
</feature>
<name>G0RA34_HYPJQ</name>
<evidence type="ECO:0000313" key="3">
    <source>
        <dbReference type="EMBL" id="EGR51795.1"/>
    </source>
</evidence>
<feature type="transmembrane region" description="Helical" evidence="2">
    <location>
        <begin position="6"/>
        <end position="31"/>
    </location>
</feature>
<dbReference type="RefSeq" id="XP_006962210.1">
    <property type="nucleotide sequence ID" value="XM_006962148.1"/>
</dbReference>
<dbReference type="KEGG" id="tre:TRIREDRAFT_55855"/>
<dbReference type="eggNOG" id="ENOG502SNNR">
    <property type="taxonomic scope" value="Eukaryota"/>
</dbReference>
<feature type="transmembrane region" description="Helical" evidence="2">
    <location>
        <begin position="52"/>
        <end position="72"/>
    </location>
</feature>
<dbReference type="STRING" id="431241.G0RA34"/>
<evidence type="ECO:0000313" key="4">
    <source>
        <dbReference type="Proteomes" id="UP000008984"/>
    </source>
</evidence>
<reference evidence="3 4" key="1">
    <citation type="journal article" date="2008" name="Nat. Biotechnol.">
        <title>Genome sequencing and analysis of the biomass-degrading fungus Trichoderma reesei (syn. Hypocrea jecorina).</title>
        <authorList>
            <person name="Martinez D."/>
            <person name="Berka R.M."/>
            <person name="Henrissat B."/>
            <person name="Saloheimo M."/>
            <person name="Arvas M."/>
            <person name="Baker S.E."/>
            <person name="Chapman J."/>
            <person name="Chertkov O."/>
            <person name="Coutinho P.M."/>
            <person name="Cullen D."/>
            <person name="Danchin E.G."/>
            <person name="Grigoriev I.V."/>
            <person name="Harris P."/>
            <person name="Jackson M."/>
            <person name="Kubicek C.P."/>
            <person name="Han C.S."/>
            <person name="Ho I."/>
            <person name="Larrondo L.F."/>
            <person name="de Leon A.L."/>
            <person name="Magnuson J.K."/>
            <person name="Merino S."/>
            <person name="Misra M."/>
            <person name="Nelson B."/>
            <person name="Putnam N."/>
            <person name="Robbertse B."/>
            <person name="Salamov A.A."/>
            <person name="Schmoll M."/>
            <person name="Terry A."/>
            <person name="Thayer N."/>
            <person name="Westerholm-Parvinen A."/>
            <person name="Schoch C.L."/>
            <person name="Yao J."/>
            <person name="Barabote R."/>
            <person name="Nelson M.A."/>
            <person name="Detter C."/>
            <person name="Bruce D."/>
            <person name="Kuske C.R."/>
            <person name="Xie G."/>
            <person name="Richardson P."/>
            <person name="Rokhsar D.S."/>
            <person name="Lucas S.M."/>
            <person name="Rubin E.M."/>
            <person name="Dunn-Coleman N."/>
            <person name="Ward M."/>
            <person name="Brettin T.S."/>
        </authorList>
    </citation>
    <scope>NUCLEOTIDE SEQUENCE [LARGE SCALE GENOMIC DNA]</scope>
    <source>
        <strain evidence="3 4">QM6a</strain>
    </source>
</reference>
<keyword evidence="2" id="KW-0472">Membrane</keyword>
<dbReference type="VEuPathDB" id="FungiDB:TRIREDRAFT_55855"/>
<feature type="region of interest" description="Disordered" evidence="1">
    <location>
        <begin position="597"/>
        <end position="625"/>
    </location>
</feature>
<dbReference type="GeneID" id="18485912"/>
<keyword evidence="2" id="KW-1133">Transmembrane helix</keyword>
<keyword evidence="4" id="KW-1185">Reference proteome</keyword>
<accession>G0RA34</accession>
<evidence type="ECO:0000256" key="1">
    <source>
        <dbReference type="SAM" id="MobiDB-lite"/>
    </source>
</evidence>
<sequence length="625" mass="66827">MALIKAHWAVPCLMVSGLVCGVAFAIGHHFFYASLDSRIVQSNAEQEWNIRIGTGMAFLVKTCLTAAAGFAYTQLLWTTLRSRHATLAGVDAMFGVTTSAWEFLNSELWRRGFGLVLLAGILWALPIIAVFTPAALTVQPSQQLNESVLVQHLPTINTTSPYPFAQWGNEGGAGYVAPSVAVARLVSSVASQGSVLAIEAPHPNSSYSLSFYGPSLSCGPLGGNATFHAAYDETFKEAYGSNWGMSNQAVTYFSFVPQTARDNKTGETIINWENRTLSGLRAIFDPSEDLTGNLATLDNTAKVSDTQARCRFFVAFPTYGSFANRTIECGLYNSSYHVDLRFENGKQAIKIRNSTRLNPVSVATTAGQGDHVLPQVAYVSIMDALGGTLMGKIIATRYGSLQPIRTQMLSTVLTQARDMQNLQRGFGNTGILGAKSGSGTNLTMAETLEQLVSNITLSLFSNSELLRSVGNSTMGNVKIWTSLNEYSYNPRNLYIAYGSGIFVTLAVVIVGLACIGASSNAYKSSFSTILRTTRNEELDLLVPPGETSGAEPLSKDLAETNLSFRHHAPPPGGGANSSSSTKGPAAFVVVKGEGPAYEQLGQMQDDSTLQATDTASSRDATSHSG</sequence>
<dbReference type="HOGENOM" id="CLU_008809_1_2_1"/>
<dbReference type="OrthoDB" id="5322539at2759"/>
<feature type="transmembrane region" description="Helical" evidence="2">
    <location>
        <begin position="494"/>
        <end position="517"/>
    </location>
</feature>
<feature type="region of interest" description="Disordered" evidence="1">
    <location>
        <begin position="563"/>
        <end position="585"/>
    </location>
</feature>
<keyword evidence="2" id="KW-0812">Transmembrane</keyword>
<dbReference type="PANTHER" id="PTHR35041">
    <property type="entry name" value="MEDIATOR OF RNA POLYMERASE II TRANSCRIPTION SUBUNIT 1"/>
    <property type="match status" value="1"/>
</dbReference>
<organism evidence="4">
    <name type="scientific">Hypocrea jecorina (strain QM6a)</name>
    <name type="common">Trichoderma reesei</name>
    <dbReference type="NCBI Taxonomy" id="431241"/>
    <lineage>
        <taxon>Eukaryota</taxon>
        <taxon>Fungi</taxon>
        <taxon>Dikarya</taxon>
        <taxon>Ascomycota</taxon>
        <taxon>Pezizomycotina</taxon>
        <taxon>Sordariomycetes</taxon>
        <taxon>Hypocreomycetidae</taxon>
        <taxon>Hypocreales</taxon>
        <taxon>Hypocreaceae</taxon>
        <taxon>Trichoderma</taxon>
    </lineage>
</organism>
<dbReference type="PANTHER" id="PTHR35041:SF6">
    <property type="entry name" value="FORMYLMETHIONINE DEFORMYLASE-LIKE PROTEIN-RELATED"/>
    <property type="match status" value="1"/>
</dbReference>
<dbReference type="Proteomes" id="UP000008984">
    <property type="component" value="Unassembled WGS sequence"/>
</dbReference>
<protein>
    <submittedName>
        <fullName evidence="3">Predicted protein</fullName>
    </submittedName>
</protein>
<evidence type="ECO:0000256" key="2">
    <source>
        <dbReference type="SAM" id="Phobius"/>
    </source>
</evidence>
<dbReference type="EMBL" id="GL985057">
    <property type="protein sequence ID" value="EGR51795.1"/>
    <property type="molecule type" value="Genomic_DNA"/>
</dbReference>
<dbReference type="AlphaFoldDB" id="G0RA34"/>